<dbReference type="AlphaFoldDB" id="A0A6B8W7P4"/>
<sequence>MRSNDFSAGPPQAKAECFFLGCNRYTSPLRMLGQLRQWPPVARALKKHPGYLWHRSYYQFPLGIGLMVGFQDRDSLMDFARTPAHRKIMTWLVGGGDKAPAKGGFIRILDAEEWGYTNGVYRATGELGMIRNFSPIGDEDEGPPTAGGSA</sequence>
<reference evidence="1 2" key="1">
    <citation type="submission" date="2019-11" db="EMBL/GenBank/DDBJ databases">
        <title>Complete genome sequence of Corynebacterium kalinowskii 1959, a novel Corynebacterium species isolated from soil of a small paddock in Vilsendorf, Germany.</title>
        <authorList>
            <person name="Schaffert L."/>
            <person name="Ruwe M."/>
            <person name="Milse J."/>
            <person name="Hanuschka K."/>
            <person name="Ortseifen V."/>
            <person name="Droste J."/>
            <person name="Brandt D."/>
            <person name="Schlueter L."/>
            <person name="Kutter Y."/>
            <person name="Vinke S."/>
            <person name="Viehoefer P."/>
            <person name="Jacob L."/>
            <person name="Luebke N.-C."/>
            <person name="Schulte-Berndt E."/>
            <person name="Hain C."/>
            <person name="Linder M."/>
            <person name="Schmidt P."/>
            <person name="Wollenschlaeger L."/>
            <person name="Luttermann T."/>
            <person name="Thieme E."/>
            <person name="Hassa J."/>
            <person name="Haak M."/>
            <person name="Wittchen M."/>
            <person name="Mentz A."/>
            <person name="Persicke M."/>
            <person name="Busche T."/>
            <person name="Ruckert C."/>
        </authorList>
    </citation>
    <scope>NUCLEOTIDE SEQUENCE [LARGE SCALE GENOMIC DNA]</scope>
    <source>
        <strain evidence="1 2">2039</strain>
    </source>
</reference>
<evidence type="ECO:0000313" key="2">
    <source>
        <dbReference type="Proteomes" id="UP000424462"/>
    </source>
</evidence>
<proteinExistence type="predicted"/>
<evidence type="ECO:0008006" key="3">
    <source>
        <dbReference type="Google" id="ProtNLM"/>
    </source>
</evidence>
<dbReference type="Proteomes" id="UP000424462">
    <property type="component" value="Chromosome"/>
</dbReference>
<name>A0A6B8W7P4_9CORY</name>
<organism evidence="1 2">
    <name type="scientific">Corynebacterium occultum</name>
    <dbReference type="NCBI Taxonomy" id="2675219"/>
    <lineage>
        <taxon>Bacteria</taxon>
        <taxon>Bacillati</taxon>
        <taxon>Actinomycetota</taxon>
        <taxon>Actinomycetes</taxon>
        <taxon>Mycobacteriales</taxon>
        <taxon>Corynebacteriaceae</taxon>
        <taxon>Corynebacterium</taxon>
    </lineage>
</organism>
<evidence type="ECO:0000313" key="1">
    <source>
        <dbReference type="EMBL" id="QGU07947.1"/>
    </source>
</evidence>
<dbReference type="EMBL" id="CP046455">
    <property type="protein sequence ID" value="QGU07947.1"/>
    <property type="molecule type" value="Genomic_DNA"/>
</dbReference>
<dbReference type="RefSeq" id="WP_156231380.1">
    <property type="nucleotide sequence ID" value="NZ_CP046455.1"/>
</dbReference>
<dbReference type="KEGG" id="cok:COCCU_10140"/>
<keyword evidence="2" id="KW-1185">Reference proteome</keyword>
<accession>A0A6B8W7P4</accession>
<gene>
    <name evidence="1" type="ORF">COCCU_10140</name>
</gene>
<protein>
    <recommendedName>
        <fullName evidence="3">DUF4188 domain-containing protein</fullName>
    </recommendedName>
</protein>